<name>A0A369QH45_9BACT</name>
<reference evidence="1 2" key="1">
    <citation type="submission" date="2018-04" db="EMBL/GenBank/DDBJ databases">
        <title>Adhaeribacter sp. HMF7616 genome sequencing and assembly.</title>
        <authorList>
            <person name="Kang H."/>
            <person name="Kang J."/>
            <person name="Cha I."/>
            <person name="Kim H."/>
            <person name="Joh K."/>
        </authorList>
    </citation>
    <scope>NUCLEOTIDE SEQUENCE [LARGE SCALE GENOMIC DNA]</scope>
    <source>
        <strain evidence="1 2">HMF7616</strain>
    </source>
</reference>
<keyword evidence="2" id="KW-1185">Reference proteome</keyword>
<organism evidence="1 2">
    <name type="scientific">Adhaeribacter pallidiroseus</name>
    <dbReference type="NCBI Taxonomy" id="2072847"/>
    <lineage>
        <taxon>Bacteria</taxon>
        <taxon>Pseudomonadati</taxon>
        <taxon>Bacteroidota</taxon>
        <taxon>Cytophagia</taxon>
        <taxon>Cytophagales</taxon>
        <taxon>Hymenobacteraceae</taxon>
        <taxon>Adhaeribacter</taxon>
    </lineage>
</organism>
<proteinExistence type="predicted"/>
<dbReference type="RefSeq" id="WP_147275626.1">
    <property type="nucleotide sequence ID" value="NZ_QASA01000001.1"/>
</dbReference>
<evidence type="ECO:0000313" key="2">
    <source>
        <dbReference type="Proteomes" id="UP000253919"/>
    </source>
</evidence>
<accession>A0A369QH45</accession>
<dbReference type="AlphaFoldDB" id="A0A369QH45"/>
<sequence>MFIIAVDPWSVSALSKEEIKSGEFRENKVFTSKINFVNLNPNLEYILRYYSKPFYTVFVQEMYDLIMKGTPDTKLHKDGWLEVNVPVDAASVKKRMPGKLKVYQRYVQEAVIQTKRLQSLEETIKLLDRHGAVYLVRLPVSKEMKTIENRYSPEFDTLMQSMAAKYQVNYLNYFNDSGKYQTVDGNHLYKEASKAISLKLATDIKQLNKVAQAK</sequence>
<comment type="caution">
    <text evidence="1">The sequence shown here is derived from an EMBL/GenBank/DDBJ whole genome shotgun (WGS) entry which is preliminary data.</text>
</comment>
<protein>
    <submittedName>
        <fullName evidence="1">Uncharacterized protein</fullName>
    </submittedName>
</protein>
<dbReference type="Proteomes" id="UP000253919">
    <property type="component" value="Unassembled WGS sequence"/>
</dbReference>
<dbReference type="EMBL" id="QASA01000001">
    <property type="protein sequence ID" value="RDC62895.1"/>
    <property type="molecule type" value="Genomic_DNA"/>
</dbReference>
<dbReference type="OrthoDB" id="1433719at2"/>
<evidence type="ECO:0000313" key="1">
    <source>
        <dbReference type="EMBL" id="RDC62895.1"/>
    </source>
</evidence>
<gene>
    <name evidence="1" type="ORF">AHMF7616_01494</name>
</gene>